<dbReference type="CTD" id="20203170"/>
<dbReference type="EMBL" id="KB096183">
    <property type="protein sequence ID" value="ESO07767.1"/>
    <property type="molecule type" value="Genomic_DNA"/>
</dbReference>
<dbReference type="GO" id="GO:0016020">
    <property type="term" value="C:membrane"/>
    <property type="evidence" value="ECO:0007669"/>
    <property type="project" value="UniProtKB-SubCell"/>
</dbReference>
<keyword evidence="6" id="KW-0630">Potassium</keyword>
<dbReference type="AlphaFoldDB" id="T1F2X1"/>
<dbReference type="GO" id="GO:0005267">
    <property type="term" value="F:potassium channel activity"/>
    <property type="evidence" value="ECO:0007669"/>
    <property type="project" value="UniProtKB-KW"/>
</dbReference>
<reference evidence="14" key="1">
    <citation type="submission" date="2012-12" db="EMBL/GenBank/DDBJ databases">
        <authorList>
            <person name="Hellsten U."/>
            <person name="Grimwood J."/>
            <person name="Chapman J.A."/>
            <person name="Shapiro H."/>
            <person name="Aerts A."/>
            <person name="Otillar R.P."/>
            <person name="Terry A.Y."/>
            <person name="Boore J.L."/>
            <person name="Simakov O."/>
            <person name="Marletaz F."/>
            <person name="Cho S.-J."/>
            <person name="Edsinger-Gonzales E."/>
            <person name="Havlak P."/>
            <person name="Kuo D.-H."/>
            <person name="Larsson T."/>
            <person name="Lv J."/>
            <person name="Arendt D."/>
            <person name="Savage R."/>
            <person name="Osoegawa K."/>
            <person name="de Jong P."/>
            <person name="Lindberg D.R."/>
            <person name="Seaver E.C."/>
            <person name="Weisblat D.A."/>
            <person name="Putnam N.H."/>
            <person name="Grigoriev I.V."/>
            <person name="Rokhsar D.S."/>
        </authorList>
    </citation>
    <scope>NUCLEOTIDE SEQUENCE</scope>
</reference>
<evidence type="ECO:0000259" key="11">
    <source>
        <dbReference type="Pfam" id="PF21014"/>
    </source>
</evidence>
<evidence type="ECO:0000256" key="9">
    <source>
        <dbReference type="ARBA" id="ARBA00023136"/>
    </source>
</evidence>
<dbReference type="Proteomes" id="UP000015101">
    <property type="component" value="Unassembled WGS sequence"/>
</dbReference>
<sequence>MIFNPETYDLVRLFVSGTDSEEHDHLVTEGFAEKSCQMSAEKLKTIRNRSRIKLLPVDSGILKEYYKDTFEHLFTNSLFNHGILCIGIYRFIDSDTIDLKNRFIIANPPPDMAVRNSDLAFHSLLKGFVCCRKLLNIKDAFKNILLMPVHAAGVRNDYSLMLRSFYSIHQCQLEETSFV</sequence>
<dbReference type="HOGENOM" id="CLU_1505069_0_0_1"/>
<dbReference type="EnsemblMetazoa" id="HelroT170318">
    <property type="protein sequence ID" value="HelroP170318"/>
    <property type="gene ID" value="HelroG170318"/>
</dbReference>
<keyword evidence="7" id="KW-1133">Transmembrane helix</keyword>
<dbReference type="InterPro" id="IPR048735">
    <property type="entry name" value="Slowpoke-like_C"/>
</dbReference>
<dbReference type="eggNOG" id="KOG1420">
    <property type="taxonomic scope" value="Eukaryota"/>
</dbReference>
<feature type="domain" description="Ca2+-activated K+ channel Slowpoke-like C-terminal" evidence="11">
    <location>
        <begin position="9"/>
        <end position="121"/>
    </location>
</feature>
<dbReference type="PANTHER" id="PTHR10027:SF33">
    <property type="entry name" value="CALCIUM-ACTIVATED POTASSIUM CHANNEL SUBUNIT ALPHA-1-RELATED"/>
    <property type="match status" value="1"/>
</dbReference>
<evidence type="ECO:0000256" key="4">
    <source>
        <dbReference type="ARBA" id="ARBA00022692"/>
    </source>
</evidence>
<reference evidence="12 14" key="2">
    <citation type="journal article" date="2013" name="Nature">
        <title>Insights into bilaterian evolution from three spiralian genomes.</title>
        <authorList>
            <person name="Simakov O."/>
            <person name="Marletaz F."/>
            <person name="Cho S.J."/>
            <person name="Edsinger-Gonzales E."/>
            <person name="Havlak P."/>
            <person name="Hellsten U."/>
            <person name="Kuo D.H."/>
            <person name="Larsson T."/>
            <person name="Lv J."/>
            <person name="Arendt D."/>
            <person name="Savage R."/>
            <person name="Osoegawa K."/>
            <person name="de Jong P."/>
            <person name="Grimwood J."/>
            <person name="Chapman J.A."/>
            <person name="Shapiro H."/>
            <person name="Aerts A."/>
            <person name="Otillar R.P."/>
            <person name="Terry A.Y."/>
            <person name="Boore J.L."/>
            <person name="Grigoriev I.V."/>
            <person name="Lindberg D.R."/>
            <person name="Seaver E.C."/>
            <person name="Weisblat D.A."/>
            <person name="Putnam N.H."/>
            <person name="Rokhsar D.S."/>
        </authorList>
    </citation>
    <scope>NUCLEOTIDE SEQUENCE</scope>
</reference>
<accession>T1F2X1</accession>
<evidence type="ECO:0000256" key="5">
    <source>
        <dbReference type="ARBA" id="ARBA00022826"/>
    </source>
</evidence>
<keyword evidence="14" id="KW-1185">Reference proteome</keyword>
<dbReference type="InterPro" id="IPR047871">
    <property type="entry name" value="K_chnl_Slo-like"/>
</dbReference>
<evidence type="ECO:0000256" key="1">
    <source>
        <dbReference type="ARBA" id="ARBA00004141"/>
    </source>
</evidence>
<keyword evidence="8" id="KW-0406">Ion transport</keyword>
<protein>
    <recommendedName>
        <fullName evidence="11">Ca2+-activated K+ channel Slowpoke-like C-terminal domain-containing protein</fullName>
    </recommendedName>
</protein>
<proteinExistence type="predicted"/>
<keyword evidence="4" id="KW-0812">Transmembrane</keyword>
<keyword evidence="5" id="KW-0631">Potassium channel</keyword>
<keyword evidence="2" id="KW-0813">Transport</keyword>
<dbReference type="KEGG" id="hro:HELRODRAFT_170318"/>
<evidence type="ECO:0000256" key="6">
    <source>
        <dbReference type="ARBA" id="ARBA00022958"/>
    </source>
</evidence>
<evidence type="ECO:0000256" key="3">
    <source>
        <dbReference type="ARBA" id="ARBA00022538"/>
    </source>
</evidence>
<organism evidence="13 14">
    <name type="scientific">Helobdella robusta</name>
    <name type="common">Californian leech</name>
    <dbReference type="NCBI Taxonomy" id="6412"/>
    <lineage>
        <taxon>Eukaryota</taxon>
        <taxon>Metazoa</taxon>
        <taxon>Spiralia</taxon>
        <taxon>Lophotrochozoa</taxon>
        <taxon>Annelida</taxon>
        <taxon>Clitellata</taxon>
        <taxon>Hirudinea</taxon>
        <taxon>Rhynchobdellida</taxon>
        <taxon>Glossiphoniidae</taxon>
        <taxon>Helobdella</taxon>
    </lineage>
</organism>
<keyword evidence="10" id="KW-0407">Ion channel</keyword>
<evidence type="ECO:0000256" key="8">
    <source>
        <dbReference type="ARBA" id="ARBA00023065"/>
    </source>
</evidence>
<keyword evidence="9" id="KW-0472">Membrane</keyword>
<evidence type="ECO:0000313" key="14">
    <source>
        <dbReference type="Proteomes" id="UP000015101"/>
    </source>
</evidence>
<dbReference type="RefSeq" id="XP_009014378.1">
    <property type="nucleotide sequence ID" value="XM_009016130.1"/>
</dbReference>
<evidence type="ECO:0000313" key="12">
    <source>
        <dbReference type="EMBL" id="ESO07767.1"/>
    </source>
</evidence>
<name>T1F2X1_HELRO</name>
<dbReference type="EMBL" id="AMQM01003517">
    <property type="status" value="NOT_ANNOTATED_CDS"/>
    <property type="molecule type" value="Genomic_DNA"/>
</dbReference>
<evidence type="ECO:0000256" key="10">
    <source>
        <dbReference type="ARBA" id="ARBA00023303"/>
    </source>
</evidence>
<comment type="subcellular location">
    <subcellularLocation>
        <location evidence="1">Membrane</location>
        <topology evidence="1">Multi-pass membrane protein</topology>
    </subcellularLocation>
</comment>
<dbReference type="Pfam" id="PF21014">
    <property type="entry name" value="Slowpoke_C"/>
    <property type="match status" value="1"/>
</dbReference>
<dbReference type="PANTHER" id="PTHR10027">
    <property type="entry name" value="CALCIUM-ACTIVATED POTASSIUM CHANNEL ALPHA CHAIN"/>
    <property type="match status" value="1"/>
</dbReference>
<evidence type="ECO:0000256" key="2">
    <source>
        <dbReference type="ARBA" id="ARBA00022448"/>
    </source>
</evidence>
<dbReference type="InParanoid" id="T1F2X1"/>
<reference evidence="13" key="3">
    <citation type="submission" date="2015-06" db="UniProtKB">
        <authorList>
            <consortium name="EnsemblMetazoa"/>
        </authorList>
    </citation>
    <scope>IDENTIFICATION</scope>
</reference>
<keyword evidence="3" id="KW-0633">Potassium transport</keyword>
<evidence type="ECO:0000256" key="7">
    <source>
        <dbReference type="ARBA" id="ARBA00022989"/>
    </source>
</evidence>
<evidence type="ECO:0000313" key="13">
    <source>
        <dbReference type="EnsemblMetazoa" id="HelroP170318"/>
    </source>
</evidence>
<gene>
    <name evidence="13" type="primary">20203170</name>
    <name evidence="12" type="ORF">HELRODRAFT_170318</name>
</gene>
<dbReference type="GeneID" id="20203170"/>